<dbReference type="RefSeq" id="WP_038262051.1">
    <property type="nucleotide sequence ID" value="NZ_FSRH01000009.1"/>
</dbReference>
<comment type="caution">
    <text evidence="1">The sequence shown here is derived from an EMBL/GenBank/DDBJ whole genome shotgun (WGS) entry which is preliminary data.</text>
</comment>
<dbReference type="EMBL" id="JJMM01000004">
    <property type="protein sequence ID" value="KDR96287.1"/>
    <property type="molecule type" value="Genomic_DNA"/>
</dbReference>
<evidence type="ECO:0000313" key="1">
    <source>
        <dbReference type="EMBL" id="KDR96287.1"/>
    </source>
</evidence>
<gene>
    <name evidence="1" type="ORF">CLIT_4c01240</name>
</gene>
<keyword evidence="2" id="KW-1185">Reference proteome</keyword>
<proteinExistence type="predicted"/>
<dbReference type="eggNOG" id="ENOG5032RZQ">
    <property type="taxonomic scope" value="Bacteria"/>
</dbReference>
<dbReference type="Proteomes" id="UP000027946">
    <property type="component" value="Unassembled WGS sequence"/>
</dbReference>
<reference evidence="1 2" key="1">
    <citation type="submission" date="2014-03" db="EMBL/GenBank/DDBJ databases">
        <title>Genome sequence of Clostridium litorale W6, DSM 5388.</title>
        <authorList>
            <person name="Poehlein A."/>
            <person name="Jagirdar A."/>
            <person name="Khonsari B."/>
            <person name="Chibani C.M."/>
            <person name="Gutierrez Gutierrez D.A."/>
            <person name="Davydova E."/>
            <person name="Alghaithi H.S."/>
            <person name="Nair K.P."/>
            <person name="Dhamotharan K."/>
            <person name="Chandran L."/>
            <person name="G W."/>
            <person name="Daniel R."/>
        </authorList>
    </citation>
    <scope>NUCLEOTIDE SEQUENCE [LARGE SCALE GENOMIC DNA]</scope>
    <source>
        <strain evidence="1 2">W6</strain>
    </source>
</reference>
<accession>A0A069RQ29</accession>
<sequence length="265" mass="30685">MIHFNTGKEELDRIINSIPKDTAIGEFSGRDSVAAIIRAFEERPDINDVLPVATFAGTEYGNVDDLFHNHEKLVERMRDMFGEQKRIHPLVVHSNVELWSAINGRFVSKLVEKFGFYNPCIGCHAYLHIVRIPMAKRLGSKIIAGERELHDRRIKVNQLPQCLNTYRNILEYFDIELVEPLRRVLSSEEIEKIIGWEWKESAKHPSCVYSSNYRDVDGKAMFDPHQLVKFLDEFVYPASVELTRLLLRDENAGKEEMIKIIEAML</sequence>
<name>A0A069RQ29_PEPLI</name>
<evidence type="ECO:0000313" key="2">
    <source>
        <dbReference type="Proteomes" id="UP000027946"/>
    </source>
</evidence>
<dbReference type="OrthoDB" id="1949569at2"/>
<protein>
    <submittedName>
        <fullName evidence="1">Uncharacterized protein</fullName>
    </submittedName>
</protein>
<dbReference type="STRING" id="1121324.CLIT_4c01240"/>
<organism evidence="1 2">
    <name type="scientific">Peptoclostridium litorale DSM 5388</name>
    <dbReference type="NCBI Taxonomy" id="1121324"/>
    <lineage>
        <taxon>Bacteria</taxon>
        <taxon>Bacillati</taxon>
        <taxon>Bacillota</taxon>
        <taxon>Clostridia</taxon>
        <taxon>Peptostreptococcales</taxon>
        <taxon>Peptoclostridiaceae</taxon>
        <taxon>Peptoclostridium</taxon>
    </lineage>
</organism>
<dbReference type="AlphaFoldDB" id="A0A069RQ29"/>